<reference evidence="13" key="2">
    <citation type="submission" date="2025-09" db="UniProtKB">
        <authorList>
            <consortium name="Ensembl"/>
        </authorList>
    </citation>
    <scope>IDENTIFICATION</scope>
</reference>
<keyword evidence="4" id="KW-0677">Repeat</keyword>
<dbReference type="Proteomes" id="UP000261340">
    <property type="component" value="Unplaced"/>
</dbReference>
<evidence type="ECO:0000256" key="3">
    <source>
        <dbReference type="ARBA" id="ARBA00022723"/>
    </source>
</evidence>
<reference evidence="13" key="1">
    <citation type="submission" date="2025-08" db="UniProtKB">
        <authorList>
            <consortium name="Ensembl"/>
        </authorList>
    </citation>
    <scope>IDENTIFICATION</scope>
</reference>
<comment type="similarity">
    <text evidence="2">Belongs to the krueppel C2H2-type zinc-finger protein family.</text>
</comment>
<dbReference type="FunFam" id="3.30.160.60:FF:001498">
    <property type="entry name" value="Zinc finger protein 404"/>
    <property type="match status" value="1"/>
</dbReference>
<accession>A0A3Q0SCU9</accession>
<evidence type="ECO:0000256" key="8">
    <source>
        <dbReference type="ARBA" id="ARBA00023125"/>
    </source>
</evidence>
<organism evidence="13 14">
    <name type="scientific">Amphilophus citrinellus</name>
    <name type="common">Midas cichlid</name>
    <name type="synonym">Cichlasoma citrinellum</name>
    <dbReference type="NCBI Taxonomy" id="61819"/>
    <lineage>
        <taxon>Eukaryota</taxon>
        <taxon>Metazoa</taxon>
        <taxon>Chordata</taxon>
        <taxon>Craniata</taxon>
        <taxon>Vertebrata</taxon>
        <taxon>Euteleostomi</taxon>
        <taxon>Actinopterygii</taxon>
        <taxon>Neopterygii</taxon>
        <taxon>Teleostei</taxon>
        <taxon>Neoteleostei</taxon>
        <taxon>Acanthomorphata</taxon>
        <taxon>Ovalentaria</taxon>
        <taxon>Cichlomorphae</taxon>
        <taxon>Cichliformes</taxon>
        <taxon>Cichlidae</taxon>
        <taxon>New World cichlids</taxon>
        <taxon>Cichlasomatinae</taxon>
        <taxon>Heroini</taxon>
        <taxon>Amphilophus</taxon>
    </lineage>
</organism>
<dbReference type="OMA" id="CKTCERR"/>
<dbReference type="GO" id="GO:0008270">
    <property type="term" value="F:zinc ion binding"/>
    <property type="evidence" value="ECO:0007669"/>
    <property type="project" value="UniProtKB-KW"/>
</dbReference>
<dbReference type="GO" id="GO:0005634">
    <property type="term" value="C:nucleus"/>
    <property type="evidence" value="ECO:0007669"/>
    <property type="project" value="UniProtKB-SubCell"/>
</dbReference>
<evidence type="ECO:0000256" key="10">
    <source>
        <dbReference type="ARBA" id="ARBA00023242"/>
    </source>
</evidence>
<protein>
    <recommendedName>
        <fullName evidence="12">C2H2-type domain-containing protein</fullName>
    </recommendedName>
</protein>
<dbReference type="PROSITE" id="PS50157">
    <property type="entry name" value="ZINC_FINGER_C2H2_2"/>
    <property type="match status" value="3"/>
</dbReference>
<keyword evidence="5 11" id="KW-0863">Zinc-finger</keyword>
<evidence type="ECO:0000256" key="11">
    <source>
        <dbReference type="PROSITE-ProRule" id="PRU00042"/>
    </source>
</evidence>
<evidence type="ECO:0000256" key="9">
    <source>
        <dbReference type="ARBA" id="ARBA00023163"/>
    </source>
</evidence>
<dbReference type="GO" id="GO:0000981">
    <property type="term" value="F:DNA-binding transcription factor activity, RNA polymerase II-specific"/>
    <property type="evidence" value="ECO:0007669"/>
    <property type="project" value="TreeGrafter"/>
</dbReference>
<evidence type="ECO:0000256" key="1">
    <source>
        <dbReference type="ARBA" id="ARBA00004123"/>
    </source>
</evidence>
<dbReference type="STRING" id="61819.ENSACIP00000019513"/>
<keyword evidence="9" id="KW-0804">Transcription</keyword>
<evidence type="ECO:0000256" key="7">
    <source>
        <dbReference type="ARBA" id="ARBA00023015"/>
    </source>
</evidence>
<evidence type="ECO:0000256" key="5">
    <source>
        <dbReference type="ARBA" id="ARBA00022771"/>
    </source>
</evidence>
<feature type="domain" description="C2H2-type" evidence="12">
    <location>
        <begin position="107"/>
        <end position="134"/>
    </location>
</feature>
<evidence type="ECO:0000256" key="4">
    <source>
        <dbReference type="ARBA" id="ARBA00022737"/>
    </source>
</evidence>
<evidence type="ECO:0000256" key="6">
    <source>
        <dbReference type="ARBA" id="ARBA00022833"/>
    </source>
</evidence>
<dbReference type="Ensembl" id="ENSACIT00000020034.1">
    <property type="protein sequence ID" value="ENSACIP00000019513.1"/>
    <property type="gene ID" value="ENSACIG00000015199.1"/>
</dbReference>
<dbReference type="SUPFAM" id="SSF57667">
    <property type="entry name" value="beta-beta-alpha zinc fingers"/>
    <property type="match status" value="2"/>
</dbReference>
<feature type="domain" description="C2H2-type" evidence="12">
    <location>
        <begin position="79"/>
        <end position="106"/>
    </location>
</feature>
<sequence>MSGDGEPESPQIKEEEEELCSSQGGEQLVVGQESHPFMVTATYEEHINSCVKCDVCGKAFQHRSRMIKHRRIHTGVKPYACGTCGRRFYEIYFLKYHERIHTGEKPYSCETCGKGFVRSDKLVLHMRTHTDGNHLHSKTQG</sequence>
<dbReference type="InterPro" id="IPR036236">
    <property type="entry name" value="Znf_C2H2_sf"/>
</dbReference>
<dbReference type="GO" id="GO:0000978">
    <property type="term" value="F:RNA polymerase II cis-regulatory region sequence-specific DNA binding"/>
    <property type="evidence" value="ECO:0007669"/>
    <property type="project" value="TreeGrafter"/>
</dbReference>
<dbReference type="PANTHER" id="PTHR23235">
    <property type="entry name" value="KRUEPPEL-LIKE TRANSCRIPTION FACTOR"/>
    <property type="match status" value="1"/>
</dbReference>
<evidence type="ECO:0000259" key="12">
    <source>
        <dbReference type="PROSITE" id="PS50157"/>
    </source>
</evidence>
<keyword evidence="6" id="KW-0862">Zinc</keyword>
<evidence type="ECO:0000313" key="14">
    <source>
        <dbReference type="Proteomes" id="UP000261340"/>
    </source>
</evidence>
<keyword evidence="14" id="KW-1185">Reference proteome</keyword>
<feature type="domain" description="C2H2-type" evidence="12">
    <location>
        <begin position="51"/>
        <end position="78"/>
    </location>
</feature>
<keyword evidence="7" id="KW-0805">Transcription regulation</keyword>
<dbReference type="InterPro" id="IPR013087">
    <property type="entry name" value="Znf_C2H2_type"/>
</dbReference>
<dbReference type="PANTHER" id="PTHR23235:SF178">
    <property type="entry name" value="C2H2-TYPE DOMAIN-CONTAINING PROTEIN-RELATED"/>
    <property type="match status" value="1"/>
</dbReference>
<dbReference type="FunFam" id="3.30.160.60:FF:001010">
    <property type="entry name" value="zinc finger protein 64 isoform X3"/>
    <property type="match status" value="1"/>
</dbReference>
<dbReference type="Gene3D" id="3.30.160.60">
    <property type="entry name" value="Classic Zinc Finger"/>
    <property type="match status" value="3"/>
</dbReference>
<evidence type="ECO:0000313" key="13">
    <source>
        <dbReference type="Ensembl" id="ENSACIP00000019513.1"/>
    </source>
</evidence>
<comment type="subcellular location">
    <subcellularLocation>
        <location evidence="1">Nucleus</location>
    </subcellularLocation>
</comment>
<dbReference type="GeneTree" id="ENSGT01150000286952"/>
<dbReference type="Pfam" id="PF00096">
    <property type="entry name" value="zf-C2H2"/>
    <property type="match status" value="2"/>
</dbReference>
<proteinExistence type="inferred from homology"/>
<evidence type="ECO:0000256" key="2">
    <source>
        <dbReference type="ARBA" id="ARBA00006991"/>
    </source>
</evidence>
<dbReference type="AlphaFoldDB" id="A0A3Q0SCU9"/>
<name>A0A3Q0SCU9_AMPCI</name>
<keyword evidence="10" id="KW-0539">Nucleus</keyword>
<keyword evidence="3" id="KW-0479">Metal-binding</keyword>
<dbReference type="SMART" id="SM00355">
    <property type="entry name" value="ZnF_C2H2"/>
    <property type="match status" value="3"/>
</dbReference>
<keyword evidence="8" id="KW-0238">DNA-binding</keyword>
<dbReference type="PROSITE" id="PS00028">
    <property type="entry name" value="ZINC_FINGER_C2H2_1"/>
    <property type="match status" value="3"/>
</dbReference>
<dbReference type="FunFam" id="3.30.160.60:FF:000744">
    <property type="entry name" value="zinc finger E-box-binding homeobox 1"/>
    <property type="match status" value="1"/>
</dbReference>